<keyword evidence="1" id="KW-0812">Transmembrane</keyword>
<feature type="transmembrane region" description="Helical" evidence="1">
    <location>
        <begin position="64"/>
        <end position="82"/>
    </location>
</feature>
<feature type="transmembrane region" description="Helical" evidence="1">
    <location>
        <begin position="88"/>
        <end position="107"/>
    </location>
</feature>
<dbReference type="Pfam" id="PF22765">
    <property type="entry name" value="DUF7010"/>
    <property type="match status" value="1"/>
</dbReference>
<feature type="transmembrane region" description="Helical" evidence="1">
    <location>
        <begin position="114"/>
        <end position="132"/>
    </location>
</feature>
<reference evidence="2 3" key="1">
    <citation type="submission" date="2023-07" db="EMBL/GenBank/DDBJ databases">
        <title>Sorghum-associated microbial communities from plants grown in Nebraska, USA.</title>
        <authorList>
            <person name="Schachtman D."/>
        </authorList>
    </citation>
    <scope>NUCLEOTIDE SEQUENCE [LARGE SCALE GENOMIC DNA]</scope>
    <source>
        <strain evidence="2 3">DS2154</strain>
    </source>
</reference>
<protein>
    <submittedName>
        <fullName evidence="2">Uncharacterized protein</fullName>
    </submittedName>
</protein>
<feature type="transmembrane region" description="Helical" evidence="1">
    <location>
        <begin position="138"/>
        <end position="157"/>
    </location>
</feature>
<name>A0ABU1N029_9CAUL</name>
<dbReference type="InterPro" id="IPR053824">
    <property type="entry name" value="DUF7010"/>
</dbReference>
<dbReference type="Proteomes" id="UP001262754">
    <property type="component" value="Unassembled WGS sequence"/>
</dbReference>
<sequence length="170" mass="17783">MSAIVFMAGFAAAWWVMGLGLQAPVGQLAVGPAVSVAMILFARWRLRNVPPASSARAARSRRIIGWALGGEGVAIAVVSHLMVKAGLIAFIVPAVAIIVGLHFLPLAKLFQVKIYYVAGALITLAGLAGLAVDAPHRALVTGLASAILLWLTCAYRLTFEHRSPAPLPVA</sequence>
<keyword evidence="3" id="KW-1185">Reference proteome</keyword>
<dbReference type="RefSeq" id="WP_310031942.1">
    <property type="nucleotide sequence ID" value="NZ_JAVDRL010000007.1"/>
</dbReference>
<accession>A0ABU1N029</accession>
<gene>
    <name evidence="2" type="ORF">J2800_002541</name>
</gene>
<evidence type="ECO:0000256" key="1">
    <source>
        <dbReference type="SAM" id="Phobius"/>
    </source>
</evidence>
<evidence type="ECO:0000313" key="2">
    <source>
        <dbReference type="EMBL" id="MDR6531788.1"/>
    </source>
</evidence>
<evidence type="ECO:0000313" key="3">
    <source>
        <dbReference type="Proteomes" id="UP001262754"/>
    </source>
</evidence>
<proteinExistence type="predicted"/>
<keyword evidence="1" id="KW-1133">Transmembrane helix</keyword>
<keyword evidence="1" id="KW-0472">Membrane</keyword>
<feature type="transmembrane region" description="Helical" evidence="1">
    <location>
        <begin position="28"/>
        <end position="44"/>
    </location>
</feature>
<organism evidence="2 3">
    <name type="scientific">Caulobacter rhizosphaerae</name>
    <dbReference type="NCBI Taxonomy" id="2010972"/>
    <lineage>
        <taxon>Bacteria</taxon>
        <taxon>Pseudomonadati</taxon>
        <taxon>Pseudomonadota</taxon>
        <taxon>Alphaproteobacteria</taxon>
        <taxon>Caulobacterales</taxon>
        <taxon>Caulobacteraceae</taxon>
        <taxon>Caulobacter</taxon>
    </lineage>
</organism>
<comment type="caution">
    <text evidence="2">The sequence shown here is derived from an EMBL/GenBank/DDBJ whole genome shotgun (WGS) entry which is preliminary data.</text>
</comment>
<dbReference type="EMBL" id="JAVDRL010000007">
    <property type="protein sequence ID" value="MDR6531788.1"/>
    <property type="molecule type" value="Genomic_DNA"/>
</dbReference>